<evidence type="ECO:0000256" key="1">
    <source>
        <dbReference type="ARBA" id="ARBA00022801"/>
    </source>
</evidence>
<keyword evidence="4" id="KW-0031">Aminopeptidase</keyword>
<proteinExistence type="predicted"/>
<dbReference type="RefSeq" id="WP_054294311.1">
    <property type="nucleotide sequence ID" value="NZ_CP012752.1"/>
</dbReference>
<dbReference type="GO" id="GO:0004252">
    <property type="term" value="F:serine-type endopeptidase activity"/>
    <property type="evidence" value="ECO:0007669"/>
    <property type="project" value="TreeGrafter"/>
</dbReference>
<keyword evidence="5" id="KW-1185">Reference proteome</keyword>
<evidence type="ECO:0000259" key="3">
    <source>
        <dbReference type="Pfam" id="PF00326"/>
    </source>
</evidence>
<dbReference type="GO" id="GO:0004177">
    <property type="term" value="F:aminopeptidase activity"/>
    <property type="evidence" value="ECO:0007669"/>
    <property type="project" value="UniProtKB-KW"/>
</dbReference>
<keyword evidence="2" id="KW-0720">Serine protease</keyword>
<keyword evidence="4" id="KW-0645">Protease</keyword>
<dbReference type="InterPro" id="IPR029058">
    <property type="entry name" value="AB_hydrolase_fold"/>
</dbReference>
<dbReference type="EMBL" id="CP012752">
    <property type="protein sequence ID" value="ALG12417.1"/>
    <property type="molecule type" value="Genomic_DNA"/>
</dbReference>
<dbReference type="PANTHER" id="PTHR42776">
    <property type="entry name" value="SERINE PEPTIDASE S9 FAMILY MEMBER"/>
    <property type="match status" value="1"/>
</dbReference>
<gene>
    <name evidence="4" type="ORF">AOZ06_41125</name>
</gene>
<sequence length="630" mass="67474">MRPDDIELLTTTDSISLRGELLLVAAAHPDLASNSYRGGLHRVAVDGSGTSPWSHGHLDGEPAISPDGEWVAFLRSASADERPQLYVQPTGGGDARALTDLPLGAQTPVWSPDSTRIAFVARVPDEGRYARDGKPGDESHRRITRLDYRWDDIGFVFDRRPRLFVTDLDGELTQLTDGACDVGKPAWTPDSAQLVFPASADWGARESQRTNLYAVPAAGGAPVVVVEVPGDAHCPVVGDGVVVFQGREFDGDHTVAVNTSLWAAPLDLAEPQQPRKLTDQETVCCEDGIGPQLMGSSVVFVALNRGASELRQVPLSASAVPFAETTLLAGAKSKVKAFSVDGARIAVALSTPDSAGQVAVAGSVVADFSPPLRASGLREVREISGQSPDGYESHGWVVLPEGPGPHPVLLAVHGGPFAYHGWGLFDEAQVYASAGYLVVLPNPRGSAGYGQSHGQAVVHGFGTVDVDDVLSLLDAALALPEADASRVGVMGGSYGGFMTSWLAAHHGQRFRAAWSERAVNAWDSFTGSSDIGYMFTDLYVGSDREAQAKASPLTYADQIRIPFAVVHSEHDWRCPVEQGQRLFVALRRQGTPAELLLFPAEGHELTRSGKPRHRKERFDAVLEWWARHLS</sequence>
<dbReference type="Pfam" id="PF00326">
    <property type="entry name" value="Peptidase_S9"/>
    <property type="match status" value="1"/>
</dbReference>
<evidence type="ECO:0000313" key="4">
    <source>
        <dbReference type="EMBL" id="ALG12417.1"/>
    </source>
</evidence>
<dbReference type="Proteomes" id="UP000063699">
    <property type="component" value="Chromosome"/>
</dbReference>
<dbReference type="OrthoDB" id="3325701at2"/>
<dbReference type="AlphaFoldDB" id="A0A0N9HYI4"/>
<reference evidence="4 5" key="1">
    <citation type="submission" date="2015-07" db="EMBL/GenBank/DDBJ databases">
        <title>Genome sequencing of Kibdelosporangium phytohabitans.</title>
        <authorList>
            <person name="Qin S."/>
            <person name="Xing K."/>
        </authorList>
    </citation>
    <scope>NUCLEOTIDE SEQUENCE [LARGE SCALE GENOMIC DNA]</scope>
    <source>
        <strain evidence="4 5">KLBMP1111</strain>
    </source>
</reference>
<dbReference type="KEGG" id="kphy:AOZ06_41125"/>
<dbReference type="InterPro" id="IPR011659">
    <property type="entry name" value="WD40"/>
</dbReference>
<keyword evidence="1" id="KW-0378">Hydrolase</keyword>
<evidence type="ECO:0000313" key="5">
    <source>
        <dbReference type="Proteomes" id="UP000063699"/>
    </source>
</evidence>
<accession>A0A0N9HYI4</accession>
<dbReference type="STRING" id="860235.AOZ06_41125"/>
<dbReference type="InterPro" id="IPR011042">
    <property type="entry name" value="6-blade_b-propeller_TolB-like"/>
</dbReference>
<dbReference type="PANTHER" id="PTHR42776:SF27">
    <property type="entry name" value="DIPEPTIDYL PEPTIDASE FAMILY MEMBER 6"/>
    <property type="match status" value="1"/>
</dbReference>
<dbReference type="SUPFAM" id="SSF82171">
    <property type="entry name" value="DPP6 N-terminal domain-like"/>
    <property type="match status" value="1"/>
</dbReference>
<protein>
    <submittedName>
        <fullName evidence="4">Dipeptidyl aminopeptidase</fullName>
    </submittedName>
</protein>
<name>A0A0N9HYI4_9PSEU</name>
<dbReference type="InterPro" id="IPR001375">
    <property type="entry name" value="Peptidase_S9_cat"/>
</dbReference>
<organism evidence="4 5">
    <name type="scientific">Kibdelosporangium phytohabitans</name>
    <dbReference type="NCBI Taxonomy" id="860235"/>
    <lineage>
        <taxon>Bacteria</taxon>
        <taxon>Bacillati</taxon>
        <taxon>Actinomycetota</taxon>
        <taxon>Actinomycetes</taxon>
        <taxon>Pseudonocardiales</taxon>
        <taxon>Pseudonocardiaceae</taxon>
        <taxon>Kibdelosporangium</taxon>
    </lineage>
</organism>
<evidence type="ECO:0000256" key="2">
    <source>
        <dbReference type="ARBA" id="ARBA00022825"/>
    </source>
</evidence>
<feature type="domain" description="Peptidase S9 prolyl oligopeptidase catalytic" evidence="3">
    <location>
        <begin position="425"/>
        <end position="629"/>
    </location>
</feature>
<dbReference type="GO" id="GO:0006508">
    <property type="term" value="P:proteolysis"/>
    <property type="evidence" value="ECO:0007669"/>
    <property type="project" value="InterPro"/>
</dbReference>
<dbReference type="Pfam" id="PF07676">
    <property type="entry name" value="PD40"/>
    <property type="match status" value="2"/>
</dbReference>
<dbReference type="SUPFAM" id="SSF53474">
    <property type="entry name" value="alpha/beta-Hydrolases"/>
    <property type="match status" value="1"/>
</dbReference>
<dbReference type="Gene3D" id="3.40.50.1820">
    <property type="entry name" value="alpha/beta hydrolase"/>
    <property type="match status" value="1"/>
</dbReference>
<dbReference type="Gene3D" id="2.120.10.30">
    <property type="entry name" value="TolB, C-terminal domain"/>
    <property type="match status" value="2"/>
</dbReference>